<name>A0A428PMC8_9HYPO</name>
<dbReference type="Proteomes" id="UP000288168">
    <property type="component" value="Unassembled WGS sequence"/>
</dbReference>
<dbReference type="EMBL" id="NKCI01000115">
    <property type="protein sequence ID" value="RSL54106.1"/>
    <property type="molecule type" value="Genomic_DNA"/>
</dbReference>
<organism evidence="1 2">
    <name type="scientific">Fusarium duplospermum</name>
    <dbReference type="NCBI Taxonomy" id="1325734"/>
    <lineage>
        <taxon>Eukaryota</taxon>
        <taxon>Fungi</taxon>
        <taxon>Dikarya</taxon>
        <taxon>Ascomycota</taxon>
        <taxon>Pezizomycotina</taxon>
        <taxon>Sordariomycetes</taxon>
        <taxon>Hypocreomycetidae</taxon>
        <taxon>Hypocreales</taxon>
        <taxon>Nectriaceae</taxon>
        <taxon>Fusarium</taxon>
        <taxon>Fusarium solani species complex</taxon>
    </lineage>
</organism>
<evidence type="ECO:0000313" key="2">
    <source>
        <dbReference type="Proteomes" id="UP000288168"/>
    </source>
</evidence>
<proteinExistence type="predicted"/>
<comment type="caution">
    <text evidence="1">The sequence shown here is derived from an EMBL/GenBank/DDBJ whole genome shotgun (WGS) entry which is preliminary data.</text>
</comment>
<reference evidence="1 2" key="1">
    <citation type="submission" date="2017-06" db="EMBL/GenBank/DDBJ databases">
        <title>Comparative genomic analysis of Ambrosia Fusariam Clade fungi.</title>
        <authorList>
            <person name="Stajich J.E."/>
            <person name="Carrillo J."/>
            <person name="Kijimoto T."/>
            <person name="Eskalen A."/>
            <person name="O'Donnell K."/>
            <person name="Kasson M."/>
        </authorList>
    </citation>
    <scope>NUCLEOTIDE SEQUENCE [LARGE SCALE GENOMIC DNA]</scope>
    <source>
        <strain evidence="1 2">NRRL62584</strain>
    </source>
</reference>
<dbReference type="AlphaFoldDB" id="A0A428PMC8"/>
<sequence>MEPCEQAHVKCTAVFPASWVRVHFAVISAFWQAACLPTYLHYHVHRVRFLCVGSPGFLGVFQSIQTYPHDQEPAIFKPHADTYDLLCSLIQADCRLAAALLKSASPHQLNALKNICHQRVQQPNKSI</sequence>
<evidence type="ECO:0000313" key="1">
    <source>
        <dbReference type="EMBL" id="RSL54106.1"/>
    </source>
</evidence>
<gene>
    <name evidence="1" type="ORF">CEP54_010060</name>
</gene>
<keyword evidence="2" id="KW-1185">Reference proteome</keyword>
<protein>
    <submittedName>
        <fullName evidence="1">Uncharacterized protein</fullName>
    </submittedName>
</protein>
<accession>A0A428PMC8</accession>